<dbReference type="NCBIfam" id="TIGR01981">
    <property type="entry name" value="sufD"/>
    <property type="match status" value="1"/>
</dbReference>
<evidence type="ECO:0000313" key="5">
    <source>
        <dbReference type="Proteomes" id="UP001499882"/>
    </source>
</evidence>
<dbReference type="Proteomes" id="UP001499882">
    <property type="component" value="Unassembled WGS sequence"/>
</dbReference>
<evidence type="ECO:0000313" key="4">
    <source>
        <dbReference type="EMBL" id="GAA4744807.1"/>
    </source>
</evidence>
<feature type="compositionally biased region" description="Basic and acidic residues" evidence="2">
    <location>
        <begin position="1"/>
        <end position="11"/>
    </location>
</feature>
<evidence type="ECO:0000256" key="2">
    <source>
        <dbReference type="SAM" id="MobiDB-lite"/>
    </source>
</evidence>
<gene>
    <name evidence="4" type="primary">sufD</name>
    <name evidence="4" type="ORF">GCM10023350_31990</name>
</gene>
<evidence type="ECO:0000259" key="3">
    <source>
        <dbReference type="Pfam" id="PF01458"/>
    </source>
</evidence>
<dbReference type="InterPro" id="IPR000825">
    <property type="entry name" value="SUF_FeS_clus_asmbl_SufBD_core"/>
</dbReference>
<keyword evidence="5" id="KW-1185">Reference proteome</keyword>
<dbReference type="PANTHER" id="PTHR43575:SF1">
    <property type="entry name" value="PROTEIN ABCI7, CHLOROPLASTIC"/>
    <property type="match status" value="1"/>
</dbReference>
<dbReference type="InterPro" id="IPR011542">
    <property type="entry name" value="SUF_FeS_clus_asmbl_SufD"/>
</dbReference>
<accession>A0ABP8Z2N9</accession>
<comment type="similarity">
    <text evidence="1">Belongs to the iron-sulfur cluster assembly SufBD family.</text>
</comment>
<dbReference type="EMBL" id="BAABKN010000019">
    <property type="protein sequence ID" value="GAA4744807.1"/>
    <property type="molecule type" value="Genomic_DNA"/>
</dbReference>
<comment type="caution">
    <text evidence="4">The sequence shown here is derived from an EMBL/GenBank/DDBJ whole genome shotgun (WGS) entry which is preliminary data.</text>
</comment>
<sequence>MTVTDTARESVESALEQGPLFSHLNPPPSYDLADHPVPTGREEIWRFTPLKRLRGILDGAASDATLTWDTTLPDGVTLTAITADEAREIGELAPNDRPSALAVANAGGAMLLDVPAEAEIAEPIVLRLHGRSVDDLVWGQLVVRVGRHAQATVVILHTGSARYSAITTVLAGDASNVNVLSLQDWDDDAVHLGRDAIQVGRDADVKHTSISFGGDLVRMHANVEYAGPGGSAELLGLYFADAGQHLEHRLFADHTAPKTKSHVLYKGALQGQGAHTVWIGNVLIRKVAEGIETYEENRNLVLSDGCQADSVPNLEIETGEIEGAGHASATARFDDEQLFYLRSRGVSEKESRRLVVHGFFNDLIRKVGIPSIEEQLLETVEAELAKNVLKDFE</sequence>
<proteinExistence type="inferred from homology"/>
<feature type="region of interest" description="Disordered" evidence="2">
    <location>
        <begin position="1"/>
        <end position="37"/>
    </location>
</feature>
<dbReference type="Pfam" id="PF01458">
    <property type="entry name" value="SUFBD_core"/>
    <property type="match status" value="1"/>
</dbReference>
<protein>
    <submittedName>
        <fullName evidence="4">Fe-S cluster assembly protein SufD</fullName>
    </submittedName>
</protein>
<dbReference type="RefSeq" id="WP_345527826.1">
    <property type="nucleotide sequence ID" value="NZ_BAABKN010000019.1"/>
</dbReference>
<dbReference type="SUPFAM" id="SSF101960">
    <property type="entry name" value="Stabilizer of iron transporter SufD"/>
    <property type="match status" value="1"/>
</dbReference>
<evidence type="ECO:0000256" key="1">
    <source>
        <dbReference type="ARBA" id="ARBA00043967"/>
    </source>
</evidence>
<dbReference type="InterPro" id="IPR037284">
    <property type="entry name" value="SUF_FeS_clus_asmbl_SufBD_sf"/>
</dbReference>
<reference evidence="5" key="1">
    <citation type="journal article" date="2019" name="Int. J. Syst. Evol. Microbiol.">
        <title>The Global Catalogue of Microorganisms (GCM) 10K type strain sequencing project: providing services to taxonomists for standard genome sequencing and annotation.</title>
        <authorList>
            <consortium name="The Broad Institute Genomics Platform"/>
            <consortium name="The Broad Institute Genome Sequencing Center for Infectious Disease"/>
            <person name="Wu L."/>
            <person name="Ma J."/>
        </authorList>
    </citation>
    <scope>NUCLEOTIDE SEQUENCE [LARGE SCALE GENOMIC DNA]</scope>
    <source>
        <strain evidence="5">JCM 18532</strain>
    </source>
</reference>
<name>A0ABP8Z2N9_9ACTN</name>
<feature type="domain" description="SUF system FeS cluster assembly SufBD core" evidence="3">
    <location>
        <begin position="136"/>
        <end position="359"/>
    </location>
</feature>
<organism evidence="4 5">
    <name type="scientific">Nocardioides endophyticus</name>
    <dbReference type="NCBI Taxonomy" id="1353775"/>
    <lineage>
        <taxon>Bacteria</taxon>
        <taxon>Bacillati</taxon>
        <taxon>Actinomycetota</taxon>
        <taxon>Actinomycetes</taxon>
        <taxon>Propionibacteriales</taxon>
        <taxon>Nocardioidaceae</taxon>
        <taxon>Nocardioides</taxon>
    </lineage>
</organism>
<dbReference type="PANTHER" id="PTHR43575">
    <property type="entry name" value="PROTEIN ABCI7, CHLOROPLASTIC"/>
    <property type="match status" value="1"/>
</dbReference>
<dbReference type="InterPro" id="IPR055346">
    <property type="entry name" value="Fe-S_cluster_assembly_SufBD"/>
</dbReference>